<reference evidence="1" key="1">
    <citation type="journal article" date="2020" name="mSystems">
        <title>Genome- and Community-Level Interaction Insights into Carbon Utilization and Element Cycling Functions of Hydrothermarchaeota in Hydrothermal Sediment.</title>
        <authorList>
            <person name="Zhou Z."/>
            <person name="Liu Y."/>
            <person name="Xu W."/>
            <person name="Pan J."/>
            <person name="Luo Z.H."/>
            <person name="Li M."/>
        </authorList>
    </citation>
    <scope>NUCLEOTIDE SEQUENCE [LARGE SCALE GENOMIC DNA]</scope>
    <source>
        <strain evidence="1">SpSt-222</strain>
    </source>
</reference>
<dbReference type="SUPFAM" id="SSF49452">
    <property type="entry name" value="Starch-binding domain-like"/>
    <property type="match status" value="1"/>
</dbReference>
<comment type="caution">
    <text evidence="1">The sequence shown here is derived from an EMBL/GenBank/DDBJ whole genome shotgun (WGS) entry which is preliminary data.</text>
</comment>
<sequence length="392" mass="41832">MRLRHAVFFCVFALLAVTWSSLQAQEAGTISGRVQNGTPGGGSVAGLTVTLRHFTGMQLAEERQAQVGQDGSFAFEGLATGDQDAYLLVVRYAGVEYVSPMVQLNQQPQQTVELTVYETTNDANAVRVNSRSIVIAGASPELRAVDVMDIVIVENGGDRTYLGDTNGIVLRIPLPQGAQEISPQPGFDYGQPRLENGVLLTTGPLPPGQQTVVLSYTVPYEGTRATLSIGTAMPTGTLRVLVRDGTYRLSSRSLIDTGTVEVSGVTYRVLAVDAPVVGDTHVVQVSGLPRTGFLLDLPLGPSIAIAVGLLGVIAASTLAFLALRRRRSPAVSPDEGDRVSDERLQLAAELNRLDEARAAGELDEAEYTARRSAILRQLRELVLREKGLEGGP</sequence>
<accession>A0A7C1XFL2</accession>
<dbReference type="AlphaFoldDB" id="A0A7C1XFL2"/>
<protein>
    <recommendedName>
        <fullName evidence="2">Carboxypeptidase regulatory-like domain-containing protein</fullName>
    </recommendedName>
</protein>
<dbReference type="EMBL" id="DSJL01000007">
    <property type="protein sequence ID" value="HEF64611.1"/>
    <property type="molecule type" value="Genomic_DNA"/>
</dbReference>
<evidence type="ECO:0000313" key="1">
    <source>
        <dbReference type="EMBL" id="HEF64611.1"/>
    </source>
</evidence>
<dbReference type="InterPro" id="IPR013784">
    <property type="entry name" value="Carb-bd-like_fold"/>
</dbReference>
<evidence type="ECO:0008006" key="2">
    <source>
        <dbReference type="Google" id="ProtNLM"/>
    </source>
</evidence>
<organism evidence="1">
    <name type="scientific">Thermomicrobium roseum</name>
    <dbReference type="NCBI Taxonomy" id="500"/>
    <lineage>
        <taxon>Bacteria</taxon>
        <taxon>Pseudomonadati</taxon>
        <taxon>Thermomicrobiota</taxon>
        <taxon>Thermomicrobia</taxon>
        <taxon>Thermomicrobiales</taxon>
        <taxon>Thermomicrobiaceae</taxon>
        <taxon>Thermomicrobium</taxon>
    </lineage>
</organism>
<dbReference type="GO" id="GO:0030246">
    <property type="term" value="F:carbohydrate binding"/>
    <property type="evidence" value="ECO:0007669"/>
    <property type="project" value="InterPro"/>
</dbReference>
<name>A0A7C1XFL2_THERO</name>
<proteinExistence type="predicted"/>
<gene>
    <name evidence="1" type="ORF">ENP47_03260</name>
</gene>